<reference evidence="2 3" key="1">
    <citation type="journal article" date="2018" name="Sci. Rep.">
        <title>Genomic signatures of local adaptation to the degree of environmental predictability in rotifers.</title>
        <authorList>
            <person name="Franch-Gras L."/>
            <person name="Hahn C."/>
            <person name="Garcia-Roger E.M."/>
            <person name="Carmona M.J."/>
            <person name="Serra M."/>
            <person name="Gomez A."/>
        </authorList>
    </citation>
    <scope>NUCLEOTIDE SEQUENCE [LARGE SCALE GENOMIC DNA]</scope>
    <source>
        <strain evidence="2">HYR1</strain>
    </source>
</reference>
<comment type="caution">
    <text evidence="2">The sequence shown here is derived from an EMBL/GenBank/DDBJ whole genome shotgun (WGS) entry which is preliminary data.</text>
</comment>
<evidence type="ECO:0000313" key="2">
    <source>
        <dbReference type="EMBL" id="RNA37384.1"/>
    </source>
</evidence>
<dbReference type="Proteomes" id="UP000276133">
    <property type="component" value="Unassembled WGS sequence"/>
</dbReference>
<dbReference type="EMBL" id="REGN01001051">
    <property type="protein sequence ID" value="RNA37384.1"/>
    <property type="molecule type" value="Genomic_DNA"/>
</dbReference>
<feature type="transmembrane region" description="Helical" evidence="1">
    <location>
        <begin position="49"/>
        <end position="71"/>
    </location>
</feature>
<protein>
    <submittedName>
        <fullName evidence="2">Uncharacterized protein</fullName>
    </submittedName>
</protein>
<evidence type="ECO:0000256" key="1">
    <source>
        <dbReference type="SAM" id="Phobius"/>
    </source>
</evidence>
<sequence>MAKIFAPKQSLKDLKNPSLFVTKVEINLIFVKYGQLFDKRTLALTDDTAINFASSTTTLALAFMIFCTCFFESNRLILNNSTKKHRNSSQPQSRDERKK</sequence>
<keyword evidence="1" id="KW-0812">Transmembrane</keyword>
<keyword evidence="1" id="KW-0472">Membrane</keyword>
<gene>
    <name evidence="2" type="ORF">BpHYR1_027535</name>
</gene>
<accession>A0A3M7SNH6</accession>
<evidence type="ECO:0000313" key="3">
    <source>
        <dbReference type="Proteomes" id="UP000276133"/>
    </source>
</evidence>
<name>A0A3M7SNH6_BRAPC</name>
<keyword evidence="1" id="KW-1133">Transmembrane helix</keyword>
<proteinExistence type="predicted"/>
<organism evidence="2 3">
    <name type="scientific">Brachionus plicatilis</name>
    <name type="common">Marine rotifer</name>
    <name type="synonym">Brachionus muelleri</name>
    <dbReference type="NCBI Taxonomy" id="10195"/>
    <lineage>
        <taxon>Eukaryota</taxon>
        <taxon>Metazoa</taxon>
        <taxon>Spiralia</taxon>
        <taxon>Gnathifera</taxon>
        <taxon>Rotifera</taxon>
        <taxon>Eurotatoria</taxon>
        <taxon>Monogononta</taxon>
        <taxon>Pseudotrocha</taxon>
        <taxon>Ploima</taxon>
        <taxon>Brachionidae</taxon>
        <taxon>Brachionus</taxon>
    </lineage>
</organism>
<keyword evidence="3" id="KW-1185">Reference proteome</keyword>
<dbReference type="AlphaFoldDB" id="A0A3M7SNH6"/>